<dbReference type="InterPro" id="IPR013341">
    <property type="entry name" value="Mandelate_racemase_N_dom"/>
</dbReference>
<evidence type="ECO:0000313" key="6">
    <source>
        <dbReference type="Proteomes" id="UP000245712"/>
    </source>
</evidence>
<gene>
    <name evidence="5" type="ORF">C7402_14048</name>
</gene>
<keyword evidence="2" id="KW-0479">Metal-binding</keyword>
<organism evidence="5 6">
    <name type="scientific">Paraburkholderia unamae</name>
    <dbReference type="NCBI Taxonomy" id="219649"/>
    <lineage>
        <taxon>Bacteria</taxon>
        <taxon>Pseudomonadati</taxon>
        <taxon>Pseudomonadota</taxon>
        <taxon>Betaproteobacteria</taxon>
        <taxon>Burkholderiales</taxon>
        <taxon>Burkholderiaceae</taxon>
        <taxon>Paraburkholderia</taxon>
    </lineage>
</organism>
<dbReference type="EMBL" id="QEOB01000040">
    <property type="protein sequence ID" value="PVX61399.1"/>
    <property type="molecule type" value="Genomic_DNA"/>
</dbReference>
<feature type="domain" description="Mandelate racemase/muconate lactonizing enzyme C-terminal" evidence="4">
    <location>
        <begin position="147"/>
        <end position="243"/>
    </location>
</feature>
<dbReference type="Proteomes" id="UP000245712">
    <property type="component" value="Unassembled WGS sequence"/>
</dbReference>
<proteinExistence type="predicted"/>
<dbReference type="Pfam" id="PF13378">
    <property type="entry name" value="MR_MLE_C"/>
    <property type="match status" value="1"/>
</dbReference>
<dbReference type="InterPro" id="IPR029065">
    <property type="entry name" value="Enolase_C-like"/>
</dbReference>
<dbReference type="InterPro" id="IPR018110">
    <property type="entry name" value="Mandel_Rmase/mucon_lact_enz_CS"/>
</dbReference>
<evidence type="ECO:0000259" key="4">
    <source>
        <dbReference type="SMART" id="SM00922"/>
    </source>
</evidence>
<dbReference type="Pfam" id="PF02746">
    <property type="entry name" value="MR_MLE_N"/>
    <property type="match status" value="1"/>
</dbReference>
<dbReference type="InterPro" id="IPR046945">
    <property type="entry name" value="RHMD-like"/>
</dbReference>
<dbReference type="PANTHER" id="PTHR13794:SF58">
    <property type="entry name" value="MITOCHONDRIAL ENOLASE SUPERFAMILY MEMBER 1"/>
    <property type="match status" value="1"/>
</dbReference>
<dbReference type="SMART" id="SM00922">
    <property type="entry name" value="MR_MLE"/>
    <property type="match status" value="1"/>
</dbReference>
<keyword evidence="3" id="KW-0460">Magnesium</keyword>
<dbReference type="PROSITE" id="PS00908">
    <property type="entry name" value="MR_MLE_1"/>
    <property type="match status" value="1"/>
</dbReference>
<sequence>MGGGVNASRVTRLEARAFAIPTDSPEADGTIAWRSTTLVLCEIDAIGFTGIGYTYAHASAASLIGTVLADAVHRYDVFDIARINLQMQREVRNIGRPGLAACAISAVDSALWDLKAKALGLPLCVLLGMQRESVPVYGSGGFTTYDIDTLQRQLGGWVNDDGCEWVKMKVGSSPRNDPARVEAARQAIGSAGLFVDANGAYEFKEAQRLAEYFATQGVQWFEEPVSSDDHSGLAALRAGLPPGMALAAGEYGYTADDFRALLDMRAVDVLQVDATRCCGISGFLQADALCDAWHAPLSAHCAPALHLHVACAARRLQHIEWFHDHARIEGMLFDGAPQLRGGQIAPDLTRPGNGLAFRHADGQRFALN</sequence>
<dbReference type="PANTHER" id="PTHR13794">
    <property type="entry name" value="ENOLASE SUPERFAMILY, MANDELATE RACEMASE"/>
    <property type="match status" value="1"/>
</dbReference>
<dbReference type="SUPFAM" id="SSF54826">
    <property type="entry name" value="Enolase N-terminal domain-like"/>
    <property type="match status" value="1"/>
</dbReference>
<dbReference type="InterPro" id="IPR029017">
    <property type="entry name" value="Enolase-like_N"/>
</dbReference>
<name>A0ABX5K785_9BURK</name>
<dbReference type="SFLD" id="SFLDG00179">
    <property type="entry name" value="mandelate_racemase"/>
    <property type="match status" value="1"/>
</dbReference>
<dbReference type="SUPFAM" id="SSF51604">
    <property type="entry name" value="Enolase C-terminal domain-like"/>
    <property type="match status" value="1"/>
</dbReference>
<keyword evidence="6" id="KW-1185">Reference proteome</keyword>
<dbReference type="SFLD" id="SFLDS00001">
    <property type="entry name" value="Enolase"/>
    <property type="match status" value="1"/>
</dbReference>
<dbReference type="RefSeq" id="WP_116614895.1">
    <property type="nucleotide sequence ID" value="NZ_QEOB01000040.1"/>
</dbReference>
<evidence type="ECO:0000256" key="3">
    <source>
        <dbReference type="ARBA" id="ARBA00022842"/>
    </source>
</evidence>
<dbReference type="Gene3D" id="3.20.20.120">
    <property type="entry name" value="Enolase-like C-terminal domain"/>
    <property type="match status" value="1"/>
</dbReference>
<evidence type="ECO:0000256" key="1">
    <source>
        <dbReference type="ARBA" id="ARBA00001946"/>
    </source>
</evidence>
<evidence type="ECO:0000256" key="2">
    <source>
        <dbReference type="ARBA" id="ARBA00022723"/>
    </source>
</evidence>
<accession>A0ABX5K785</accession>
<dbReference type="InterPro" id="IPR013342">
    <property type="entry name" value="Mandelate_racemase_C"/>
</dbReference>
<protein>
    <submittedName>
        <fullName evidence="5">L-alanine-DL-glutamate epimerase-like enolase superfamily enzyme</fullName>
    </submittedName>
</protein>
<dbReference type="Gene3D" id="3.30.390.10">
    <property type="entry name" value="Enolase-like, N-terminal domain"/>
    <property type="match status" value="1"/>
</dbReference>
<comment type="cofactor">
    <cofactor evidence="1">
        <name>Mg(2+)</name>
        <dbReference type="ChEBI" id="CHEBI:18420"/>
    </cofactor>
</comment>
<dbReference type="CDD" id="cd03328">
    <property type="entry name" value="MR_like_3"/>
    <property type="match status" value="1"/>
</dbReference>
<comment type="caution">
    <text evidence="5">The sequence shown here is derived from an EMBL/GenBank/DDBJ whole genome shotgun (WGS) entry which is preliminary data.</text>
</comment>
<reference evidence="5 6" key="1">
    <citation type="submission" date="2018-05" db="EMBL/GenBank/DDBJ databases">
        <title>Genomic Encyclopedia of Type Strains, Phase IV (KMG-V): Genome sequencing to study the core and pangenomes of soil and plant-associated prokaryotes.</title>
        <authorList>
            <person name="Whitman W."/>
        </authorList>
    </citation>
    <scope>NUCLEOTIDE SEQUENCE [LARGE SCALE GENOMIC DNA]</scope>
    <source>
        <strain evidence="5 6">SCZa-39</strain>
    </source>
</reference>
<dbReference type="InterPro" id="IPR036849">
    <property type="entry name" value="Enolase-like_C_sf"/>
</dbReference>
<evidence type="ECO:0000313" key="5">
    <source>
        <dbReference type="EMBL" id="PVX61399.1"/>
    </source>
</evidence>